<dbReference type="GO" id="GO:0030245">
    <property type="term" value="P:cellulose catabolic process"/>
    <property type="evidence" value="ECO:0007669"/>
    <property type="project" value="UniProtKB-KW"/>
</dbReference>
<name>A0A7D4UCQ9_9SPHI</name>
<sequence>MRFKLFIGLVISLAVSRYAGAQGFLKAQGKLIVNDKGQKVILRGMGLGGDMLQEGYMFKVAMLNQQYKIRAGIEDLVGPEKTAEFYNTWLANNTRKIDVDSMARWGFNSIRLPMHFNLYTLPVADEPVAGKNTWLKKGFEMTDSLLKWCKANHMYLILDLHATPGGQGNDLPIADRHPDQPTLWESRANQEKMIALWAKLAERYKDEPNIGGYDIINEPNMGFDDPKDVRGTNEKTNAPLKKLMMEITAAIRTVDKKHIVIIEGNGFGNNYNGVLPAWDNNMVLSFHKYGNFNTEKQIANFMSLRDKYNVPLWLGESGENSNTWYTECIGMVERNDIGWSWWPLKKMGGNNPLEIKVPDGYQKLLDYWSKKGPKPSAAEAQVVLDQWLQNLKLENNIIHRDVIDAMFRQVRTADTKPYKANIITNNTTILAADYDLGRQRSAYYDTDTASYHYTPGVNTAGNRGYAYRNDGVDIRSDKDGPYISNIEDGEWLQYTLHVKAKGVYTLRLAVSSNVADGKLSIKNGDKALGENLVPNTGGTQNWQTLELKGISLNAGTNKLRVYADKGGWLFRNMEFVK</sequence>
<keyword evidence="3 8" id="KW-0378">Hydrolase</keyword>
<dbReference type="Pfam" id="PF00150">
    <property type="entry name" value="Cellulase"/>
    <property type="match status" value="1"/>
</dbReference>
<dbReference type="Pfam" id="PF03422">
    <property type="entry name" value="CBM_6"/>
    <property type="match status" value="1"/>
</dbReference>
<dbReference type="Proteomes" id="UP000505355">
    <property type="component" value="Chromosome"/>
</dbReference>
<dbReference type="InterPro" id="IPR006584">
    <property type="entry name" value="Cellulose-bd_IV"/>
</dbReference>
<dbReference type="GO" id="GO:0008422">
    <property type="term" value="F:beta-glucosidase activity"/>
    <property type="evidence" value="ECO:0007669"/>
    <property type="project" value="TreeGrafter"/>
</dbReference>
<feature type="signal peptide" evidence="9">
    <location>
        <begin position="1"/>
        <end position="21"/>
    </location>
</feature>
<dbReference type="PANTHER" id="PTHR31297:SF41">
    <property type="entry name" value="ENDOGLUCANASE, PUTATIVE (AFU_ORTHOLOGUE AFUA_5G01830)-RELATED"/>
    <property type="match status" value="1"/>
</dbReference>
<feature type="domain" description="CBM6" evidence="10">
    <location>
        <begin position="442"/>
        <end position="576"/>
    </location>
</feature>
<dbReference type="RefSeq" id="WP_173416592.1">
    <property type="nucleotide sequence ID" value="NZ_CP054139.1"/>
</dbReference>
<organism evidence="11 12">
    <name type="scientific">Mucilaginibacter mali</name>
    <dbReference type="NCBI Taxonomy" id="2740462"/>
    <lineage>
        <taxon>Bacteria</taxon>
        <taxon>Pseudomonadati</taxon>
        <taxon>Bacteroidota</taxon>
        <taxon>Sphingobacteriia</taxon>
        <taxon>Sphingobacteriales</taxon>
        <taxon>Sphingobacteriaceae</taxon>
        <taxon>Mucilaginibacter</taxon>
    </lineage>
</organism>
<reference evidence="11 12" key="1">
    <citation type="submission" date="2020-05" db="EMBL/GenBank/DDBJ databases">
        <title>Mucilaginibacter mali sp. nov.</title>
        <authorList>
            <person name="Kim H.S."/>
            <person name="Lee K.C."/>
            <person name="Suh M.K."/>
            <person name="Kim J.-S."/>
            <person name="Han K.-I."/>
            <person name="Eom M.K."/>
            <person name="Shin Y.K."/>
            <person name="Lee J.-S."/>
        </authorList>
    </citation>
    <scope>NUCLEOTIDE SEQUENCE [LARGE SCALE GENOMIC DNA]</scope>
    <source>
        <strain evidence="11 12">G2-14</strain>
    </source>
</reference>
<dbReference type="PANTHER" id="PTHR31297">
    <property type="entry name" value="GLUCAN ENDO-1,6-BETA-GLUCOSIDASE B"/>
    <property type="match status" value="1"/>
</dbReference>
<accession>A0A7D4UCQ9</accession>
<dbReference type="AlphaFoldDB" id="A0A7D4UCQ9"/>
<dbReference type="Gene3D" id="3.20.20.80">
    <property type="entry name" value="Glycosidases"/>
    <property type="match status" value="1"/>
</dbReference>
<keyword evidence="2 9" id="KW-0732">Signal</keyword>
<dbReference type="SMART" id="SM00606">
    <property type="entry name" value="CBD_IV"/>
    <property type="match status" value="1"/>
</dbReference>
<keyword evidence="5" id="KW-0119">Carbohydrate metabolism</keyword>
<proteinExistence type="inferred from homology"/>
<dbReference type="InterPro" id="IPR008979">
    <property type="entry name" value="Galactose-bd-like_sf"/>
</dbReference>
<feature type="chain" id="PRO_5028899601" evidence="9">
    <location>
        <begin position="22"/>
        <end position="577"/>
    </location>
</feature>
<dbReference type="CDD" id="cd04080">
    <property type="entry name" value="CBM6_cellulase-like"/>
    <property type="match status" value="1"/>
</dbReference>
<dbReference type="InterPro" id="IPR001547">
    <property type="entry name" value="Glyco_hydro_5"/>
</dbReference>
<evidence type="ECO:0000256" key="4">
    <source>
        <dbReference type="ARBA" id="ARBA00023001"/>
    </source>
</evidence>
<dbReference type="EMBL" id="CP054139">
    <property type="protein sequence ID" value="QKJ31938.1"/>
    <property type="molecule type" value="Genomic_DNA"/>
</dbReference>
<dbReference type="GO" id="GO:0030246">
    <property type="term" value="F:carbohydrate binding"/>
    <property type="evidence" value="ECO:0007669"/>
    <property type="project" value="InterPro"/>
</dbReference>
<dbReference type="InterPro" id="IPR005084">
    <property type="entry name" value="CBM6"/>
</dbReference>
<dbReference type="InterPro" id="IPR017853">
    <property type="entry name" value="GH"/>
</dbReference>
<gene>
    <name evidence="11" type="ORF">HQ865_19935</name>
</gene>
<evidence type="ECO:0000256" key="7">
    <source>
        <dbReference type="ARBA" id="ARBA00023326"/>
    </source>
</evidence>
<evidence type="ECO:0000313" key="12">
    <source>
        <dbReference type="Proteomes" id="UP000505355"/>
    </source>
</evidence>
<protein>
    <submittedName>
        <fullName evidence="11">Cellulase family glycosylhydrolase</fullName>
    </submittedName>
</protein>
<evidence type="ECO:0000313" key="11">
    <source>
        <dbReference type="EMBL" id="QKJ31938.1"/>
    </source>
</evidence>
<dbReference type="InterPro" id="IPR050386">
    <property type="entry name" value="Glycosyl_hydrolase_5"/>
</dbReference>
<evidence type="ECO:0000256" key="3">
    <source>
        <dbReference type="ARBA" id="ARBA00022801"/>
    </source>
</evidence>
<dbReference type="KEGG" id="mmab:HQ865_19935"/>
<evidence type="ECO:0000259" key="10">
    <source>
        <dbReference type="PROSITE" id="PS51175"/>
    </source>
</evidence>
<dbReference type="PROSITE" id="PS51175">
    <property type="entry name" value="CBM6"/>
    <property type="match status" value="1"/>
</dbReference>
<evidence type="ECO:0000256" key="1">
    <source>
        <dbReference type="ARBA" id="ARBA00005641"/>
    </source>
</evidence>
<keyword evidence="4" id="KW-0136">Cellulose degradation</keyword>
<evidence type="ECO:0000256" key="9">
    <source>
        <dbReference type="SAM" id="SignalP"/>
    </source>
</evidence>
<dbReference type="SUPFAM" id="SSF51445">
    <property type="entry name" value="(Trans)glycosidases"/>
    <property type="match status" value="1"/>
</dbReference>
<dbReference type="GO" id="GO:0005576">
    <property type="term" value="C:extracellular region"/>
    <property type="evidence" value="ECO:0007669"/>
    <property type="project" value="TreeGrafter"/>
</dbReference>
<keyword evidence="6 8" id="KW-0326">Glycosidase</keyword>
<evidence type="ECO:0000256" key="5">
    <source>
        <dbReference type="ARBA" id="ARBA00023277"/>
    </source>
</evidence>
<evidence type="ECO:0000256" key="6">
    <source>
        <dbReference type="ARBA" id="ARBA00023295"/>
    </source>
</evidence>
<dbReference type="SUPFAM" id="SSF49785">
    <property type="entry name" value="Galactose-binding domain-like"/>
    <property type="match status" value="1"/>
</dbReference>
<evidence type="ECO:0000256" key="2">
    <source>
        <dbReference type="ARBA" id="ARBA00022729"/>
    </source>
</evidence>
<dbReference type="Gene3D" id="2.60.120.260">
    <property type="entry name" value="Galactose-binding domain-like"/>
    <property type="match status" value="1"/>
</dbReference>
<evidence type="ECO:0000256" key="8">
    <source>
        <dbReference type="RuleBase" id="RU361153"/>
    </source>
</evidence>
<dbReference type="GO" id="GO:0009986">
    <property type="term" value="C:cell surface"/>
    <property type="evidence" value="ECO:0007669"/>
    <property type="project" value="TreeGrafter"/>
</dbReference>
<comment type="similarity">
    <text evidence="1 8">Belongs to the glycosyl hydrolase 5 (cellulase A) family.</text>
</comment>
<keyword evidence="12" id="KW-1185">Reference proteome</keyword>
<keyword evidence="7" id="KW-0624">Polysaccharide degradation</keyword>